<protein>
    <recommendedName>
        <fullName evidence="6">Kinesin motor domain-containing protein</fullName>
    </recommendedName>
</protein>
<dbReference type="Pfam" id="PF00225">
    <property type="entry name" value="Kinesin"/>
    <property type="match status" value="2"/>
</dbReference>
<dbReference type="InterPro" id="IPR027640">
    <property type="entry name" value="Kinesin-like_fam"/>
</dbReference>
<evidence type="ECO:0000256" key="5">
    <source>
        <dbReference type="SAM" id="MobiDB-lite"/>
    </source>
</evidence>
<feature type="compositionally biased region" description="Polar residues" evidence="5">
    <location>
        <begin position="550"/>
        <end position="562"/>
    </location>
</feature>
<evidence type="ECO:0000313" key="8">
    <source>
        <dbReference type="Proteomes" id="UP000317650"/>
    </source>
</evidence>
<proteinExistence type="inferred from homology"/>
<dbReference type="Proteomes" id="UP000317650">
    <property type="component" value="Chromosome 2"/>
</dbReference>
<dbReference type="InterPro" id="IPR027417">
    <property type="entry name" value="P-loop_NTPase"/>
</dbReference>
<feature type="compositionally biased region" description="Basic and acidic residues" evidence="5">
    <location>
        <begin position="475"/>
        <end position="486"/>
    </location>
</feature>
<dbReference type="PRINTS" id="PR00380">
    <property type="entry name" value="KINESINHEAVY"/>
</dbReference>
<dbReference type="SMART" id="SM00129">
    <property type="entry name" value="KISc"/>
    <property type="match status" value="1"/>
</dbReference>
<keyword evidence="1" id="KW-0493">Microtubule</keyword>
<dbReference type="EMBL" id="PYDT01000011">
    <property type="protein sequence ID" value="THU44964.1"/>
    <property type="molecule type" value="Genomic_DNA"/>
</dbReference>
<feature type="binding site" evidence="3">
    <location>
        <begin position="89"/>
        <end position="96"/>
    </location>
    <ligand>
        <name>ATP</name>
        <dbReference type="ChEBI" id="CHEBI:30616"/>
    </ligand>
</feature>
<dbReference type="GO" id="GO:0005524">
    <property type="term" value="F:ATP binding"/>
    <property type="evidence" value="ECO:0007669"/>
    <property type="project" value="UniProtKB-UniRule"/>
</dbReference>
<sequence length="683" mass="76162">MGAGGGEEMVLWERAEESLEVASESGGGGKMEKIVVSVRLRPLSEKEVAENDPSDWECINDTTIIFRDSLLERSINPTAYTFATVFAYGQTCSGKTYTMTGITEYTAQDIYEYIHKHEERAFVLKFSAIEIYNEAVKDLLSTDSAPLRLLDDPETIESSAREFLGKDNSSILVASVNFVDLGGSERASQALSAGTRLKEGCHINRSLLTLGTVIRKLSKGRNGHIPYRDSKLTRILQPSLGGNARTAIICTMSPARSHIEQSRNTLLFASCAKEVATNAQLQKEVARLESELRYPGISPRVEALLREKDAQIKKMENEIEELIKQRDLGQSRLEGLLEVVGKDHFSNQWDDLSQTSVLNLPHSCDDLLLMSEPFDIADHSLDFASTQFVTSHNQHYLQTHNQDALSPRHSVANLKFNGSTEDQGEEEIEQFEENCEEVICIEINGTCRSEDSSSLLTEGRNSLQHLSTVSSGHIDGNHKAGERRDLGSPSADPITLEQHLHNVRKTLISLVKAYPDESSPLSSWQDSSFRSFPLGRSRSCRSTLMSSSSWLQEDSTPPSTSLKEFPGRPEGFQNKLFSSNFGAKIKKLSARVFQNSEDSKSFDAQRQTTSRSDDYVEPEMAQVHHQKQFFIDQFEIATARKRHALQGDAEEFVCCRKREPVHKVGNCIELKTEKTPACSAPVV</sequence>
<organism evidence="7 8">
    <name type="scientific">Musa balbisiana</name>
    <name type="common">Banana</name>
    <dbReference type="NCBI Taxonomy" id="52838"/>
    <lineage>
        <taxon>Eukaryota</taxon>
        <taxon>Viridiplantae</taxon>
        <taxon>Streptophyta</taxon>
        <taxon>Embryophyta</taxon>
        <taxon>Tracheophyta</taxon>
        <taxon>Spermatophyta</taxon>
        <taxon>Magnoliopsida</taxon>
        <taxon>Liliopsida</taxon>
        <taxon>Zingiberales</taxon>
        <taxon>Musaceae</taxon>
        <taxon>Musa</taxon>
    </lineage>
</organism>
<evidence type="ECO:0000313" key="7">
    <source>
        <dbReference type="EMBL" id="THU44964.1"/>
    </source>
</evidence>
<comment type="caution">
    <text evidence="3">Lacks conserved residue(s) required for the propagation of feature annotation.</text>
</comment>
<feature type="domain" description="Kinesin motor" evidence="6">
    <location>
        <begin position="166"/>
        <end position="275"/>
    </location>
</feature>
<evidence type="ECO:0000256" key="4">
    <source>
        <dbReference type="SAM" id="Coils"/>
    </source>
</evidence>
<keyword evidence="3" id="KW-0067">ATP-binding</keyword>
<keyword evidence="4" id="KW-0175">Coiled coil</keyword>
<dbReference type="InterPro" id="IPR001752">
    <property type="entry name" value="Kinesin_motor_dom"/>
</dbReference>
<keyword evidence="2 3" id="KW-0505">Motor protein</keyword>
<evidence type="ECO:0000256" key="2">
    <source>
        <dbReference type="ARBA" id="ARBA00023175"/>
    </source>
</evidence>
<gene>
    <name evidence="7" type="ORF">C4D60_Mb02t12910</name>
</gene>
<dbReference type="PANTHER" id="PTHR47968:SF18">
    <property type="entry name" value="KINESIN-LIKE PROTEIN KIN-7F"/>
    <property type="match status" value="1"/>
</dbReference>
<feature type="region of interest" description="Disordered" evidence="5">
    <location>
        <begin position="468"/>
        <end position="493"/>
    </location>
</feature>
<dbReference type="InterPro" id="IPR036961">
    <property type="entry name" value="Kinesin_motor_dom_sf"/>
</dbReference>
<dbReference type="GO" id="GO:0005874">
    <property type="term" value="C:microtubule"/>
    <property type="evidence" value="ECO:0007669"/>
    <property type="project" value="UniProtKB-KW"/>
</dbReference>
<dbReference type="STRING" id="52838.A0A4S8IBM4"/>
<feature type="domain" description="Kinesin motor" evidence="6">
    <location>
        <begin position="83"/>
        <end position="155"/>
    </location>
</feature>
<comment type="caution">
    <text evidence="7">The sequence shown here is derived from an EMBL/GenBank/DDBJ whole genome shotgun (WGS) entry which is preliminary data.</text>
</comment>
<dbReference type="SUPFAM" id="SSF52540">
    <property type="entry name" value="P-loop containing nucleoside triphosphate hydrolases"/>
    <property type="match status" value="1"/>
</dbReference>
<dbReference type="GO" id="GO:0007018">
    <property type="term" value="P:microtubule-based movement"/>
    <property type="evidence" value="ECO:0007669"/>
    <property type="project" value="InterPro"/>
</dbReference>
<dbReference type="GO" id="GO:0003777">
    <property type="term" value="F:microtubule motor activity"/>
    <property type="evidence" value="ECO:0007669"/>
    <property type="project" value="InterPro"/>
</dbReference>
<accession>A0A4S8IBM4</accession>
<dbReference type="PANTHER" id="PTHR47968">
    <property type="entry name" value="CENTROMERE PROTEIN E"/>
    <property type="match status" value="1"/>
</dbReference>
<evidence type="ECO:0000256" key="3">
    <source>
        <dbReference type="PROSITE-ProRule" id="PRU00283"/>
    </source>
</evidence>
<name>A0A4S8IBM4_MUSBA</name>
<keyword evidence="8" id="KW-1185">Reference proteome</keyword>
<comment type="similarity">
    <text evidence="3">Belongs to the TRAFAC class myosin-kinesin ATPase superfamily. Kinesin family.</text>
</comment>
<evidence type="ECO:0000259" key="6">
    <source>
        <dbReference type="PROSITE" id="PS50067"/>
    </source>
</evidence>
<dbReference type="PROSITE" id="PS50067">
    <property type="entry name" value="KINESIN_MOTOR_2"/>
    <property type="match status" value="2"/>
</dbReference>
<feature type="region of interest" description="Disordered" evidence="5">
    <location>
        <begin position="546"/>
        <end position="568"/>
    </location>
</feature>
<reference evidence="7 8" key="1">
    <citation type="journal article" date="2019" name="Nat. Plants">
        <title>Genome sequencing of Musa balbisiana reveals subgenome evolution and function divergence in polyploid bananas.</title>
        <authorList>
            <person name="Yao X."/>
        </authorList>
    </citation>
    <scope>NUCLEOTIDE SEQUENCE [LARGE SCALE GENOMIC DNA]</scope>
    <source>
        <strain evidence="8">cv. DH-PKW</strain>
        <tissue evidence="7">Leaves</tissue>
    </source>
</reference>
<dbReference type="AlphaFoldDB" id="A0A4S8IBM4"/>
<evidence type="ECO:0000256" key="1">
    <source>
        <dbReference type="ARBA" id="ARBA00022701"/>
    </source>
</evidence>
<feature type="coiled-coil region" evidence="4">
    <location>
        <begin position="271"/>
        <end position="332"/>
    </location>
</feature>
<dbReference type="GO" id="GO:0008017">
    <property type="term" value="F:microtubule binding"/>
    <property type="evidence" value="ECO:0007669"/>
    <property type="project" value="InterPro"/>
</dbReference>
<keyword evidence="3" id="KW-0547">Nucleotide-binding</keyword>
<dbReference type="Gene3D" id="3.40.850.10">
    <property type="entry name" value="Kinesin motor domain"/>
    <property type="match status" value="2"/>
</dbReference>